<evidence type="ECO:0000256" key="1">
    <source>
        <dbReference type="ARBA" id="ARBA00007177"/>
    </source>
</evidence>
<keyword evidence="5" id="KW-1185">Reference proteome</keyword>
<sequence length="258" mass="27860">MQRSHGDAAVRFEAGRLKGLRQRGSAKAQLPRVGAVPEVVFLNTSGGLTSGDTLSYALDIEGGRVVATTQAAERAYRADDGAATVRVTHRVGAGSWLDWVPQETILFDRSHIDRHTVIDLAPDAGCLMLESVVLGRHAMGETVGTLGLRDRREIRRAGRPVMIEPFVMGTAELGHRGALLGDARAFATMVMCCQGAEDAVGRVRDVLDEEGVEAAASGFDGKVIMRCIARDGWPLRKQLLRVMAVLRGNVPAPRVWQI</sequence>
<reference evidence="4 5" key="1">
    <citation type="submission" date="2024-06" db="EMBL/GenBank/DDBJ databases">
        <title>Thioclava kandeliae sp. nov. from a rhizosphere soil sample of Kandelia candel in a mangrove.</title>
        <authorList>
            <person name="Mu T."/>
        </authorList>
    </citation>
    <scope>NUCLEOTIDE SEQUENCE [LARGE SCALE GENOMIC DNA]</scope>
    <source>
        <strain evidence="4 5">CPCC 100088</strain>
    </source>
</reference>
<comment type="function">
    <text evidence="3">Required for maturation of urease via the functional incorporation of the urease nickel metallocenter.</text>
</comment>
<dbReference type="Pfam" id="PF01774">
    <property type="entry name" value="UreD"/>
    <property type="match status" value="1"/>
</dbReference>
<comment type="subunit">
    <text evidence="3">UreD, UreF and UreG form a complex that acts as a GTP-hydrolysis-dependent molecular chaperone, activating the urease apoprotein by helping to assemble the nickel containing metallocenter of UreC. The UreE protein probably delivers the nickel.</text>
</comment>
<dbReference type="PANTHER" id="PTHR33643">
    <property type="entry name" value="UREASE ACCESSORY PROTEIN D"/>
    <property type="match status" value="1"/>
</dbReference>
<dbReference type="HAMAP" id="MF_01384">
    <property type="entry name" value="UreD"/>
    <property type="match status" value="1"/>
</dbReference>
<name>A0ABV1SH52_9RHOB</name>
<evidence type="ECO:0000256" key="2">
    <source>
        <dbReference type="ARBA" id="ARBA00023186"/>
    </source>
</evidence>
<accession>A0ABV1SH52</accession>
<comment type="similarity">
    <text evidence="1 3">Belongs to the UreD family.</text>
</comment>
<keyword evidence="2 3" id="KW-0143">Chaperone</keyword>
<gene>
    <name evidence="3" type="primary">ureD</name>
    <name evidence="4" type="ORF">VSX56_10625</name>
</gene>
<comment type="subcellular location">
    <subcellularLocation>
        <location evidence="3">Cytoplasm</location>
    </subcellularLocation>
</comment>
<dbReference type="PANTHER" id="PTHR33643:SF1">
    <property type="entry name" value="UREASE ACCESSORY PROTEIN D"/>
    <property type="match status" value="1"/>
</dbReference>
<evidence type="ECO:0000313" key="5">
    <source>
        <dbReference type="Proteomes" id="UP001438953"/>
    </source>
</evidence>
<comment type="caution">
    <text evidence="4">The sequence shown here is derived from an EMBL/GenBank/DDBJ whole genome shotgun (WGS) entry which is preliminary data.</text>
</comment>
<dbReference type="EMBL" id="JAYWLC010000007">
    <property type="protein sequence ID" value="MER5172232.1"/>
    <property type="molecule type" value="Genomic_DNA"/>
</dbReference>
<dbReference type="Proteomes" id="UP001438953">
    <property type="component" value="Unassembled WGS sequence"/>
</dbReference>
<protein>
    <recommendedName>
        <fullName evidence="3">Urease accessory protein UreD</fullName>
    </recommendedName>
</protein>
<evidence type="ECO:0000256" key="3">
    <source>
        <dbReference type="HAMAP-Rule" id="MF_01384"/>
    </source>
</evidence>
<keyword evidence="3" id="KW-0996">Nickel insertion</keyword>
<evidence type="ECO:0000313" key="4">
    <source>
        <dbReference type="EMBL" id="MER5172232.1"/>
    </source>
</evidence>
<proteinExistence type="inferred from homology"/>
<organism evidence="4 5">
    <name type="scientific">Thioclava kandeliae</name>
    <dbReference type="NCBI Taxonomy" id="3070818"/>
    <lineage>
        <taxon>Bacteria</taxon>
        <taxon>Pseudomonadati</taxon>
        <taxon>Pseudomonadota</taxon>
        <taxon>Alphaproteobacteria</taxon>
        <taxon>Rhodobacterales</taxon>
        <taxon>Paracoccaceae</taxon>
        <taxon>Thioclava</taxon>
    </lineage>
</organism>
<dbReference type="InterPro" id="IPR002669">
    <property type="entry name" value="UreD"/>
</dbReference>
<keyword evidence="3" id="KW-0963">Cytoplasm</keyword>